<keyword evidence="2 5" id="KW-0812">Transmembrane</keyword>
<keyword evidence="6" id="KW-1185">Reference proteome</keyword>
<dbReference type="GO" id="GO:0046873">
    <property type="term" value="F:metal ion transmembrane transporter activity"/>
    <property type="evidence" value="ECO:0007669"/>
    <property type="project" value="InterPro"/>
</dbReference>
<evidence type="ECO:0000256" key="3">
    <source>
        <dbReference type="ARBA" id="ARBA00022989"/>
    </source>
</evidence>
<proteinExistence type="predicted"/>
<sequence length="408" mass="46103">MSGATVTRLVITAPSACQSQVLTWDKIAQLRGGQTQIIFASTKSFVDTAPQLRGSLEKQLNIPRYFFDRLYLQSNGFAGHHVRLDCDGKVEGYTHWSRFIVKQTYNILLPKRTFTPHLSNYQLGHNSPIDAVAVHGPQSMQFGWEWFEMGFFLSWKSSGPLTLICFDLPPQSQSSIQKVLESRTVNLTSPHSLLVFVADELLQLYDDSVWSIRNHISQGEARRAMETNYLVLHEIARHGVHVNETLRVAMNSLDAVQQHHKELRERTTPNKGWDEVGSRLTFQRQFIENLLQRSTANNARIQNEITLIQVRIGEEAKREASAMKAIAIVTMTFLPATFVSTIFGTNFFSFEPREGGQGTSFAVSGHFWIYWAVSIPMTMATLALWLWWSRSGGRLNVAVGRSIALSAV</sequence>
<protein>
    <submittedName>
        <fullName evidence="5">Metal ion transmembrane transporter</fullName>
    </submittedName>
</protein>
<comment type="subcellular location">
    <subcellularLocation>
        <location evidence="1">Membrane</location>
        <topology evidence="1">Multi-pass membrane protein</topology>
    </subcellularLocation>
</comment>
<dbReference type="InterPro" id="IPR002523">
    <property type="entry name" value="MgTranspt_CorA/ZnTranspt_ZntB"/>
</dbReference>
<organism evidence="5 6">
    <name type="scientific">Didymella rabiei</name>
    <name type="common">Chickpea ascochyta blight fungus</name>
    <name type="synonym">Mycosphaerella rabiei</name>
    <dbReference type="NCBI Taxonomy" id="5454"/>
    <lineage>
        <taxon>Eukaryota</taxon>
        <taxon>Fungi</taxon>
        <taxon>Dikarya</taxon>
        <taxon>Ascomycota</taxon>
        <taxon>Pezizomycotina</taxon>
        <taxon>Dothideomycetes</taxon>
        <taxon>Pleosporomycetidae</taxon>
        <taxon>Pleosporales</taxon>
        <taxon>Pleosporineae</taxon>
        <taxon>Didymellaceae</taxon>
        <taxon>Ascochyta</taxon>
    </lineage>
</organism>
<evidence type="ECO:0000313" key="6">
    <source>
        <dbReference type="Proteomes" id="UP000076837"/>
    </source>
</evidence>
<evidence type="ECO:0000313" key="5">
    <source>
        <dbReference type="EMBL" id="KZM25281.1"/>
    </source>
</evidence>
<dbReference type="SUPFAM" id="SSF144083">
    <property type="entry name" value="Magnesium transport protein CorA, transmembrane region"/>
    <property type="match status" value="1"/>
</dbReference>
<dbReference type="GO" id="GO:0016020">
    <property type="term" value="C:membrane"/>
    <property type="evidence" value="ECO:0007669"/>
    <property type="project" value="UniProtKB-SubCell"/>
</dbReference>
<reference evidence="5 6" key="1">
    <citation type="journal article" date="2016" name="Sci. Rep.">
        <title>Draft genome sequencing and secretome analysis of fungal phytopathogen Ascochyta rabiei provides insight into the necrotrophic effector repertoire.</title>
        <authorList>
            <person name="Verma S."/>
            <person name="Gazara R.K."/>
            <person name="Nizam S."/>
            <person name="Parween S."/>
            <person name="Chattopadhyay D."/>
            <person name="Verma P.K."/>
        </authorList>
    </citation>
    <scope>NUCLEOTIDE SEQUENCE [LARGE SCALE GENOMIC DNA]</scope>
    <source>
        <strain evidence="5 6">ArDII</strain>
    </source>
</reference>
<evidence type="ECO:0000256" key="2">
    <source>
        <dbReference type="ARBA" id="ARBA00022692"/>
    </source>
</evidence>
<gene>
    <name evidence="5" type="ORF">ST47_g3576</name>
</gene>
<name>A0A163HGC7_DIDRA</name>
<dbReference type="Proteomes" id="UP000076837">
    <property type="component" value="Unassembled WGS sequence"/>
</dbReference>
<keyword evidence="4" id="KW-0472">Membrane</keyword>
<comment type="caution">
    <text evidence="5">The sequence shown here is derived from an EMBL/GenBank/DDBJ whole genome shotgun (WGS) entry which is preliminary data.</text>
</comment>
<dbReference type="STRING" id="5454.A0A163HGC7"/>
<accession>A0A163HGC7</accession>
<evidence type="ECO:0000256" key="1">
    <source>
        <dbReference type="ARBA" id="ARBA00004141"/>
    </source>
</evidence>
<dbReference type="Gene3D" id="1.20.58.340">
    <property type="entry name" value="Magnesium transport protein CorA, transmembrane region"/>
    <property type="match status" value="1"/>
</dbReference>
<dbReference type="OrthoDB" id="1577640at2759"/>
<dbReference type="AlphaFoldDB" id="A0A163HGC7"/>
<dbReference type="EMBL" id="JYNV01000130">
    <property type="protein sequence ID" value="KZM25281.1"/>
    <property type="molecule type" value="Genomic_DNA"/>
</dbReference>
<keyword evidence="3" id="KW-1133">Transmembrane helix</keyword>
<evidence type="ECO:0000256" key="4">
    <source>
        <dbReference type="ARBA" id="ARBA00023136"/>
    </source>
</evidence>
<dbReference type="Pfam" id="PF01544">
    <property type="entry name" value="CorA"/>
    <property type="match status" value="1"/>
</dbReference>
<dbReference type="InterPro" id="IPR045863">
    <property type="entry name" value="CorA_TM1_TM2"/>
</dbReference>